<dbReference type="Proteomes" id="UP000239772">
    <property type="component" value="Unassembled WGS sequence"/>
</dbReference>
<keyword evidence="1 2" id="KW-0732">Signal</keyword>
<evidence type="ECO:0000313" key="5">
    <source>
        <dbReference type="Proteomes" id="UP000239772"/>
    </source>
</evidence>
<gene>
    <name evidence="4" type="ORF">SLNSH_04995</name>
</gene>
<keyword evidence="5" id="KW-1185">Reference proteome</keyword>
<dbReference type="Gene3D" id="3.40.190.10">
    <property type="entry name" value="Periplasmic binding protein-like II"/>
    <property type="match status" value="2"/>
</dbReference>
<dbReference type="PANTHER" id="PTHR35936">
    <property type="entry name" value="MEMBRANE-BOUND LYTIC MUREIN TRANSGLYCOSYLASE F"/>
    <property type="match status" value="1"/>
</dbReference>
<feature type="chain" id="PRO_5015656274" evidence="2">
    <location>
        <begin position="24"/>
        <end position="291"/>
    </location>
</feature>
<dbReference type="SMART" id="SM00062">
    <property type="entry name" value="PBPb"/>
    <property type="match status" value="1"/>
</dbReference>
<dbReference type="PANTHER" id="PTHR35936:SF17">
    <property type="entry name" value="ARGININE-BINDING EXTRACELLULAR PROTEIN ARTP"/>
    <property type="match status" value="1"/>
</dbReference>
<evidence type="ECO:0000256" key="2">
    <source>
        <dbReference type="SAM" id="SignalP"/>
    </source>
</evidence>
<evidence type="ECO:0000259" key="3">
    <source>
        <dbReference type="SMART" id="SM00062"/>
    </source>
</evidence>
<dbReference type="AlphaFoldDB" id="A0A2T1HX37"/>
<dbReference type="SUPFAM" id="SSF53850">
    <property type="entry name" value="Periplasmic binding protein-like II"/>
    <property type="match status" value="1"/>
</dbReference>
<evidence type="ECO:0000256" key="1">
    <source>
        <dbReference type="ARBA" id="ARBA00022729"/>
    </source>
</evidence>
<feature type="domain" description="Solute-binding protein family 3/N-terminal" evidence="3">
    <location>
        <begin position="29"/>
        <end position="267"/>
    </location>
</feature>
<sequence length="291" mass="31563">MRSGALLALFLAGSLGATSPGLAEDAPAPLRVCADPNNAPFSKQDGSGFENAIARLVAEELRRPLDYVWWAQRRGFIRNTLKAGICDVVIGAPAHHYDMALRTRPYYRSTYVAVTRADRHLDITDLHDPSLKSLTIGVHLIGDDGANPPPAHALAQLGVVNNVKGYPIYGDYRQDSPPQRLIEAVAKGEVDVAFAWGPMAGPVAKASPVPLRIQNLEGEEAFAPLEFTFEIAMAVSRDNLPLRRELQRVLDRRGGDIRALLEQAGVPLLPFRRPSLEIVAQPGGADAKQAE</sequence>
<comment type="caution">
    <text evidence="4">The sequence shown here is derived from an EMBL/GenBank/DDBJ whole genome shotgun (WGS) entry which is preliminary data.</text>
</comment>
<proteinExistence type="predicted"/>
<dbReference type="OrthoDB" id="176845at2"/>
<name>A0A2T1HX37_9HYPH</name>
<organism evidence="4 5">
    <name type="scientific">Alsobacter soli</name>
    <dbReference type="NCBI Taxonomy" id="2109933"/>
    <lineage>
        <taxon>Bacteria</taxon>
        <taxon>Pseudomonadati</taxon>
        <taxon>Pseudomonadota</taxon>
        <taxon>Alphaproteobacteria</taxon>
        <taxon>Hyphomicrobiales</taxon>
        <taxon>Alsobacteraceae</taxon>
        <taxon>Alsobacter</taxon>
    </lineage>
</organism>
<protein>
    <submittedName>
        <fullName evidence="4">Quinoprotein dehydrogenase-associated putative ABC transporter substrate-binding protein</fullName>
    </submittedName>
</protein>
<dbReference type="InterPro" id="IPR001638">
    <property type="entry name" value="Solute-binding_3/MltF_N"/>
</dbReference>
<accession>A0A2T1HX37</accession>
<dbReference type="EMBL" id="PVZS01000004">
    <property type="protein sequence ID" value="PSC06160.1"/>
    <property type="molecule type" value="Genomic_DNA"/>
</dbReference>
<dbReference type="NCBIfam" id="TIGR03871">
    <property type="entry name" value="ABC_peri_MoxJ_2"/>
    <property type="match status" value="1"/>
</dbReference>
<dbReference type="InterPro" id="IPR022448">
    <property type="entry name" value="Quinoprotein_dehydrogenase"/>
</dbReference>
<dbReference type="RefSeq" id="WP_106335568.1">
    <property type="nucleotide sequence ID" value="NZ_PVZS01000004.1"/>
</dbReference>
<feature type="signal peptide" evidence="2">
    <location>
        <begin position="1"/>
        <end position="23"/>
    </location>
</feature>
<evidence type="ECO:0000313" key="4">
    <source>
        <dbReference type="EMBL" id="PSC06160.1"/>
    </source>
</evidence>
<reference evidence="5" key="1">
    <citation type="submission" date="2018-03" db="EMBL/GenBank/DDBJ databases">
        <authorList>
            <person name="Sun L."/>
            <person name="Liu H."/>
            <person name="Chen W."/>
            <person name="Huang K."/>
            <person name="Liu W."/>
            <person name="Gao X."/>
        </authorList>
    </citation>
    <scope>NUCLEOTIDE SEQUENCE [LARGE SCALE GENOMIC DNA]</scope>
    <source>
        <strain evidence="5">SH9</strain>
    </source>
</reference>